<evidence type="ECO:0000313" key="6">
    <source>
        <dbReference type="EMBL" id="DAD88099.1"/>
    </source>
</evidence>
<feature type="transmembrane region" description="Helical" evidence="5">
    <location>
        <begin position="18"/>
        <end position="35"/>
    </location>
</feature>
<dbReference type="GO" id="GO:0033644">
    <property type="term" value="C:host cell membrane"/>
    <property type="evidence" value="ECO:0007669"/>
    <property type="project" value="UniProtKB-SubCell"/>
</dbReference>
<dbReference type="NCBIfam" id="TIGR01593">
    <property type="entry name" value="holin_tox_secr"/>
    <property type="match status" value="1"/>
</dbReference>
<dbReference type="EMBL" id="BK015035">
    <property type="protein sequence ID" value="DAD88099.1"/>
    <property type="molecule type" value="Genomic_DNA"/>
</dbReference>
<keyword evidence="3 5" id="KW-1133">Transmembrane helix</keyword>
<organism evidence="6">
    <name type="scientific">Siphoviridae sp. ctpbb7</name>
    <dbReference type="NCBI Taxonomy" id="2826465"/>
    <lineage>
        <taxon>Viruses</taxon>
        <taxon>Duplodnaviria</taxon>
        <taxon>Heunggongvirae</taxon>
        <taxon>Uroviricota</taxon>
        <taxon>Caudoviricetes</taxon>
    </lineage>
</organism>
<dbReference type="InterPro" id="IPR006480">
    <property type="entry name" value="Phage_holin_4_1"/>
</dbReference>
<reference evidence="6" key="1">
    <citation type="journal article" date="2021" name="Proc. Natl. Acad. Sci. U.S.A.">
        <title>A Catalog of Tens of Thousands of Viruses from Human Metagenomes Reveals Hidden Associations with Chronic Diseases.</title>
        <authorList>
            <person name="Tisza M.J."/>
            <person name="Buck C.B."/>
        </authorList>
    </citation>
    <scope>NUCLEOTIDE SEQUENCE</scope>
    <source>
        <strain evidence="6">Ctpbb7</strain>
    </source>
</reference>
<evidence type="ECO:0000256" key="3">
    <source>
        <dbReference type="ARBA" id="ARBA00022989"/>
    </source>
</evidence>
<name>A0A8S5N1T5_9CAUD</name>
<accession>A0A8S5N1T5</accession>
<evidence type="ECO:0000256" key="5">
    <source>
        <dbReference type="SAM" id="Phobius"/>
    </source>
</evidence>
<evidence type="ECO:0000256" key="1">
    <source>
        <dbReference type="ARBA" id="ARBA00004301"/>
    </source>
</evidence>
<evidence type="ECO:0000256" key="4">
    <source>
        <dbReference type="ARBA" id="ARBA00023136"/>
    </source>
</evidence>
<feature type="transmembrane region" description="Helical" evidence="5">
    <location>
        <begin position="41"/>
        <end position="62"/>
    </location>
</feature>
<sequence>MNDFKEFKEGGTINMKNAICTTIGAAGGAIAALFGGWDTGLVTLIIFMGIDYVSGLVVAGVFHNSKKTTSGALESKAGWKGLCRKGMSLLFVLIAYRLDLAIGSNYIRDAVIIGFIVNETISIVENAGLMGVPLPKVINKAIDILTSKSEEKGGE</sequence>
<keyword evidence="4 5" id="KW-0472">Membrane</keyword>
<proteinExistence type="predicted"/>
<protein>
    <submittedName>
        <fullName evidence="6">Holin</fullName>
    </submittedName>
</protein>
<comment type="subcellular location">
    <subcellularLocation>
        <location evidence="1">Host membrane</location>
        <topology evidence="1">Multi-pass membrane protein</topology>
    </subcellularLocation>
</comment>
<evidence type="ECO:0000256" key="2">
    <source>
        <dbReference type="ARBA" id="ARBA00022692"/>
    </source>
</evidence>
<dbReference type="Pfam" id="PF05105">
    <property type="entry name" value="Phage_holin_4_1"/>
    <property type="match status" value="1"/>
</dbReference>
<keyword evidence="2 5" id="KW-0812">Transmembrane</keyword>